<proteinExistence type="predicted"/>
<evidence type="ECO:0000313" key="1">
    <source>
        <dbReference type="EMBL" id="SHN34980.1"/>
    </source>
</evidence>
<name>A0A1M7QU08_9BACI</name>
<organism evidence="1 2">
    <name type="scientific">Gracilibacillus kekensis</name>
    <dbReference type="NCBI Taxonomy" id="1027249"/>
    <lineage>
        <taxon>Bacteria</taxon>
        <taxon>Bacillati</taxon>
        <taxon>Bacillota</taxon>
        <taxon>Bacilli</taxon>
        <taxon>Bacillales</taxon>
        <taxon>Bacillaceae</taxon>
        <taxon>Gracilibacillus</taxon>
    </lineage>
</organism>
<dbReference type="OrthoDB" id="9801493at2"/>
<dbReference type="Gene3D" id="3.20.20.80">
    <property type="entry name" value="Glycosidases"/>
    <property type="match status" value="1"/>
</dbReference>
<gene>
    <name evidence="1" type="ORF">SAMN05216179_3566</name>
</gene>
<dbReference type="Proteomes" id="UP000184184">
    <property type="component" value="Unassembled WGS sequence"/>
</dbReference>
<dbReference type="RefSeq" id="WP_073203167.1">
    <property type="nucleotide sequence ID" value="NZ_FRCZ01000009.1"/>
</dbReference>
<dbReference type="SUPFAM" id="SSF51445">
    <property type="entry name" value="(Trans)glycosidases"/>
    <property type="match status" value="1"/>
</dbReference>
<protein>
    <submittedName>
        <fullName evidence="1">Endo-1,4-beta-mannosidase</fullName>
    </submittedName>
</protein>
<evidence type="ECO:0000313" key="2">
    <source>
        <dbReference type="Proteomes" id="UP000184184"/>
    </source>
</evidence>
<sequence length="647" mass="73964">MHDKILPLEGNFFIGCNYWASHAGTSMWSDWQPETIDQDFRQLSEEGVQVLRVFPLWSDFQPIHRLYGVAGTRREYRFGEASFLDNDTERSGVSKIMMNRFHTLIALAEKYDIKLIVGLITGWMSGRLFVPSALEGKAILTDPESIKWQNRFVRYFVKNTKNSSAIIAWDLGNECNCIENVETSEEAWLWTSSIANAIKIEDQSRPLISGMHSLSPVGNWTMQDQGELTDILTTHPYPLWTPHVGIDPINTVRPIVHATAESLYYSGLGGKPCFAEEMGTMGPMISSDEVAGNFARASMFSLWSHACHGMLWWCAYDQTKLDAAPYEWIAVEGELGLIREDRKVKPTLIEMHRIKNVIDQLPFETLPPRKIDGVCIINTNQDHWASALGSFILSKQANVDIEFQYEDQPLKDSNIYLLPSISGVEGVPRKRWKELLERVANGATLYISMADGFMLDFQDITGLQVETRSKRRRGKKIGIKSEKGNFQLELFNSTKLSLNNNKARIIGTEEDGNICFSKNSYGKGEVYFLSYPIELNVAQEEELAYHPDDYPYWKIYREVFSSMSFHRLVKTEYKHIGITEHELSEEECVIVIIHYASVKKTIPISLKKGWKVKEVYYGEIDSNKFKDVHVNLQPNEATIFQITKQND</sequence>
<accession>A0A1M7QU08</accession>
<dbReference type="STRING" id="1027249.SAMN05216179_3566"/>
<keyword evidence="2" id="KW-1185">Reference proteome</keyword>
<dbReference type="InterPro" id="IPR017853">
    <property type="entry name" value="GH"/>
</dbReference>
<reference evidence="1 2" key="1">
    <citation type="submission" date="2016-11" db="EMBL/GenBank/DDBJ databases">
        <authorList>
            <person name="Jaros S."/>
            <person name="Januszkiewicz K."/>
            <person name="Wedrychowicz H."/>
        </authorList>
    </citation>
    <scope>NUCLEOTIDE SEQUENCE [LARGE SCALE GENOMIC DNA]</scope>
    <source>
        <strain evidence="1 2">CGMCC 1.10681</strain>
    </source>
</reference>
<dbReference type="EMBL" id="FRCZ01000009">
    <property type="protein sequence ID" value="SHN34980.1"/>
    <property type="molecule type" value="Genomic_DNA"/>
</dbReference>
<dbReference type="AlphaFoldDB" id="A0A1M7QU08"/>